<feature type="compositionally biased region" description="Basic and acidic residues" evidence="1">
    <location>
        <begin position="136"/>
        <end position="155"/>
    </location>
</feature>
<evidence type="ECO:0000313" key="2">
    <source>
        <dbReference type="EMBL" id="KAK1927732.1"/>
    </source>
</evidence>
<protein>
    <submittedName>
        <fullName evidence="2">Uncharacterized protein</fullName>
    </submittedName>
</protein>
<feature type="compositionally biased region" description="Low complexity" evidence="1">
    <location>
        <begin position="36"/>
        <end position="45"/>
    </location>
</feature>
<name>A0AAD9FXB0_PAPLA</name>
<evidence type="ECO:0000313" key="3">
    <source>
        <dbReference type="Proteomes" id="UP001182556"/>
    </source>
</evidence>
<reference evidence="2" key="1">
    <citation type="submission" date="2023-02" db="EMBL/GenBank/DDBJ databases">
        <title>Identification and recombinant expression of a fungal hydrolase from Papiliotrema laurentii that hydrolyzes apple cutin and clears colloidal polyester polyurethane.</title>
        <authorList>
            <consortium name="DOE Joint Genome Institute"/>
            <person name="Roman V.A."/>
            <person name="Bojanowski C."/>
            <person name="Crable B.R."/>
            <person name="Wagner D.N."/>
            <person name="Hung C.S."/>
            <person name="Nadeau L.J."/>
            <person name="Schratz L."/>
            <person name="Haridas S."/>
            <person name="Pangilinan J."/>
            <person name="Lipzen A."/>
            <person name="Na H."/>
            <person name="Yan M."/>
            <person name="Ng V."/>
            <person name="Grigoriev I.V."/>
            <person name="Spatafora J.W."/>
            <person name="Barlow D."/>
            <person name="Biffinger J."/>
            <person name="Kelley-Loughnane N."/>
            <person name="Varaljay V.A."/>
            <person name="Crookes-Goodson W.J."/>
        </authorList>
    </citation>
    <scope>NUCLEOTIDE SEQUENCE</scope>
    <source>
        <strain evidence="2">5307AH</strain>
    </source>
</reference>
<feature type="region of interest" description="Disordered" evidence="1">
    <location>
        <begin position="16"/>
        <end position="155"/>
    </location>
</feature>
<feature type="compositionally biased region" description="Basic and acidic residues" evidence="1">
    <location>
        <begin position="62"/>
        <end position="76"/>
    </location>
</feature>
<feature type="compositionally biased region" description="Polar residues" evidence="1">
    <location>
        <begin position="46"/>
        <end position="61"/>
    </location>
</feature>
<dbReference type="EMBL" id="JAODAN010000001">
    <property type="protein sequence ID" value="KAK1927732.1"/>
    <property type="molecule type" value="Genomic_DNA"/>
</dbReference>
<organism evidence="2 3">
    <name type="scientific">Papiliotrema laurentii</name>
    <name type="common">Cryptococcus laurentii</name>
    <dbReference type="NCBI Taxonomy" id="5418"/>
    <lineage>
        <taxon>Eukaryota</taxon>
        <taxon>Fungi</taxon>
        <taxon>Dikarya</taxon>
        <taxon>Basidiomycota</taxon>
        <taxon>Agaricomycotina</taxon>
        <taxon>Tremellomycetes</taxon>
        <taxon>Tremellales</taxon>
        <taxon>Rhynchogastremaceae</taxon>
        <taxon>Papiliotrema</taxon>
    </lineage>
</organism>
<dbReference type="Proteomes" id="UP001182556">
    <property type="component" value="Unassembled WGS sequence"/>
</dbReference>
<keyword evidence="3" id="KW-1185">Reference proteome</keyword>
<accession>A0AAD9FXB0</accession>
<gene>
    <name evidence="2" type="ORF">DB88DRAFT_479058</name>
</gene>
<evidence type="ECO:0000256" key="1">
    <source>
        <dbReference type="SAM" id="MobiDB-lite"/>
    </source>
</evidence>
<proteinExistence type="predicted"/>
<dbReference type="AlphaFoldDB" id="A0AAD9FXB0"/>
<comment type="caution">
    <text evidence="2">The sequence shown here is derived from an EMBL/GenBank/DDBJ whole genome shotgun (WGS) entry which is preliminary data.</text>
</comment>
<feature type="compositionally biased region" description="Basic and acidic residues" evidence="1">
    <location>
        <begin position="109"/>
        <end position="120"/>
    </location>
</feature>
<sequence length="155" mass="16526">MFRNAKRSIAILWRTPLVPPPAGPPALEMTSFAAGPSRPRSTSRTFSNMSVKSAFGYSTETPGRRYASDKGKKELYSDESGSTGAGIDDVAHTDAAFNSDPNPSSAAKGVEKETGKDFTKRSPANADVSKPPGKQGEPRANDEPLRTSKTDAKNH</sequence>